<dbReference type="InterPro" id="IPR011990">
    <property type="entry name" value="TPR-like_helical_dom_sf"/>
</dbReference>
<comment type="subcellular location">
    <subcellularLocation>
        <location evidence="1">Mitochondrion</location>
    </subcellularLocation>
</comment>
<sequence>MLRLPLAKRNAFGKLIQLHPKRLLCSVLLSSSGPGSFSVGTDFVLPYPRDFSQSASRYDVCQFSTSHGRSAKTGSITRKKVPSISFENEYDTVLKQLVGSNLPVLTKHIDQANLQPKTRGANDTNELLESMLDDDYEIKEVTRQLARLQNRNYQEIKEARRQVERFKTPVSDYQLLLKSLYPTSGSINLAALYRGYQSLPTPRPLHLLPQHLEDLISTFMDGKTPDSRNIFTNLIQDIEDCGLPVSEFEYTTSALITVKSFLAEIRNPTANTSSTMHKIEKLREQLEQVHNKSISSTNLFYQFGLKSRQQEIVNESVKDFQNGKFRPNRVTMMISIMNEGSKRNIEGIKSLYETLFQEGYLIDISVVNVVLKAFILCQQAEQAEVLYQSIVTQSKLRIAPGSTPDFIPSNSVLLKKAILIDNVVQILKDNQVPVNVAKLRVPLIPDEFTYLNMLTHYSRKGGDLNRCLSVLEDMNRLEFEPTFAIYMRAYSGFRRNQKSTSSWNRNGLKVLTQILCDHYQRMSKRTPLSTKSVSEGLTHISKIFNSRLLRRVIKCYKTTYWEVPQQVFDIEAEIFGDSSATVPATTTVNNKSGNPGVAPSTVYRALTKLLEIA</sequence>
<dbReference type="Proteomes" id="UP000242525">
    <property type="component" value="Unassembled WGS sequence"/>
</dbReference>
<organism evidence="3 4">
    <name type="scientific">Geotrichum candidum</name>
    <name type="common">Oospora lactis</name>
    <name type="synonym">Dipodascus geotrichum</name>
    <dbReference type="NCBI Taxonomy" id="1173061"/>
    <lineage>
        <taxon>Eukaryota</taxon>
        <taxon>Fungi</taxon>
        <taxon>Dikarya</taxon>
        <taxon>Ascomycota</taxon>
        <taxon>Saccharomycotina</taxon>
        <taxon>Dipodascomycetes</taxon>
        <taxon>Dipodascales</taxon>
        <taxon>Dipodascaceae</taxon>
        <taxon>Geotrichum</taxon>
    </lineage>
</organism>
<feature type="repeat" description="PPR" evidence="2">
    <location>
        <begin position="446"/>
        <end position="481"/>
    </location>
</feature>
<evidence type="ECO:0000313" key="3">
    <source>
        <dbReference type="EMBL" id="CDO55261.1"/>
    </source>
</evidence>
<evidence type="ECO:0000256" key="2">
    <source>
        <dbReference type="PROSITE-ProRule" id="PRU00708"/>
    </source>
</evidence>
<dbReference type="OrthoDB" id="1908178at2759"/>
<dbReference type="STRING" id="1173061.A0A0J9XDC4"/>
<proteinExistence type="predicted"/>
<name>A0A0J9XDC4_GEOCN</name>
<reference evidence="3" key="1">
    <citation type="submission" date="2014-03" db="EMBL/GenBank/DDBJ databases">
        <authorList>
            <person name="Casaregola S."/>
        </authorList>
    </citation>
    <scope>NUCLEOTIDE SEQUENCE [LARGE SCALE GENOMIC DNA]</scope>
    <source>
        <strain evidence="3">CLIB 918</strain>
    </source>
</reference>
<evidence type="ECO:0000256" key="1">
    <source>
        <dbReference type="ARBA" id="ARBA00004173"/>
    </source>
</evidence>
<dbReference type="GO" id="GO:0005739">
    <property type="term" value="C:mitochondrion"/>
    <property type="evidence" value="ECO:0007669"/>
    <property type="project" value="UniProtKB-SubCell"/>
</dbReference>
<dbReference type="InterPro" id="IPR002885">
    <property type="entry name" value="PPR_rpt"/>
</dbReference>
<dbReference type="Gene3D" id="1.25.40.10">
    <property type="entry name" value="Tetratricopeptide repeat domain"/>
    <property type="match status" value="1"/>
</dbReference>
<gene>
    <name evidence="3" type="ORF">BN980_GECA10s02397g</name>
</gene>
<accession>A0A0J9XDC4</accession>
<comment type="caution">
    <text evidence="3">The sequence shown here is derived from an EMBL/GenBank/DDBJ whole genome shotgun (WGS) entry which is preliminary data.</text>
</comment>
<protein>
    <submittedName>
        <fullName evidence="3">Uncharacterized protein</fullName>
    </submittedName>
</protein>
<evidence type="ECO:0000313" key="4">
    <source>
        <dbReference type="Proteomes" id="UP000242525"/>
    </source>
</evidence>
<dbReference type="AlphaFoldDB" id="A0A0J9XDC4"/>
<keyword evidence="4" id="KW-1185">Reference proteome</keyword>
<dbReference type="PROSITE" id="PS51375">
    <property type="entry name" value="PPR"/>
    <property type="match status" value="1"/>
</dbReference>
<dbReference type="EMBL" id="CCBN010000010">
    <property type="protein sequence ID" value="CDO55261.1"/>
    <property type="molecule type" value="Genomic_DNA"/>
</dbReference>